<organism evidence="9 10">
    <name type="scientific">Paenibacillus sabuli</name>
    <dbReference type="NCBI Taxonomy" id="2772509"/>
    <lineage>
        <taxon>Bacteria</taxon>
        <taxon>Bacillati</taxon>
        <taxon>Bacillota</taxon>
        <taxon>Bacilli</taxon>
        <taxon>Bacillales</taxon>
        <taxon>Paenibacillaceae</taxon>
        <taxon>Paenibacillus</taxon>
    </lineage>
</organism>
<accession>A0A927BXA6</accession>
<feature type="transmembrane region" description="Helical" evidence="7">
    <location>
        <begin position="12"/>
        <end position="35"/>
    </location>
</feature>
<dbReference type="InterPro" id="IPR035906">
    <property type="entry name" value="MetI-like_sf"/>
</dbReference>
<evidence type="ECO:0000256" key="1">
    <source>
        <dbReference type="ARBA" id="ARBA00004651"/>
    </source>
</evidence>
<keyword evidence="4 7" id="KW-0812">Transmembrane</keyword>
<keyword evidence="3" id="KW-1003">Cell membrane</keyword>
<evidence type="ECO:0000256" key="7">
    <source>
        <dbReference type="RuleBase" id="RU363032"/>
    </source>
</evidence>
<dbReference type="CDD" id="cd06261">
    <property type="entry name" value="TM_PBP2"/>
    <property type="match status" value="1"/>
</dbReference>
<dbReference type="Pfam" id="PF00528">
    <property type="entry name" value="BPD_transp_1"/>
    <property type="match status" value="1"/>
</dbReference>
<dbReference type="Proteomes" id="UP000621560">
    <property type="component" value="Unassembled WGS sequence"/>
</dbReference>
<proteinExistence type="inferred from homology"/>
<feature type="transmembrane region" description="Helical" evidence="7">
    <location>
        <begin position="138"/>
        <end position="163"/>
    </location>
</feature>
<feature type="transmembrane region" description="Helical" evidence="7">
    <location>
        <begin position="75"/>
        <end position="99"/>
    </location>
</feature>
<dbReference type="RefSeq" id="WP_190920704.1">
    <property type="nucleotide sequence ID" value="NZ_JACXIZ010000041.1"/>
</dbReference>
<keyword evidence="5 7" id="KW-1133">Transmembrane helix</keyword>
<protein>
    <submittedName>
        <fullName evidence="9">Carbohydrate ABC transporter permease</fullName>
    </submittedName>
</protein>
<feature type="domain" description="ABC transmembrane type-1" evidence="8">
    <location>
        <begin position="76"/>
        <end position="274"/>
    </location>
</feature>
<evidence type="ECO:0000256" key="2">
    <source>
        <dbReference type="ARBA" id="ARBA00022448"/>
    </source>
</evidence>
<dbReference type="Gene3D" id="1.10.3720.10">
    <property type="entry name" value="MetI-like"/>
    <property type="match status" value="1"/>
</dbReference>
<keyword evidence="10" id="KW-1185">Reference proteome</keyword>
<feature type="transmembrane region" description="Helical" evidence="7">
    <location>
        <begin position="111"/>
        <end position="132"/>
    </location>
</feature>
<evidence type="ECO:0000313" key="10">
    <source>
        <dbReference type="Proteomes" id="UP000621560"/>
    </source>
</evidence>
<evidence type="ECO:0000313" key="9">
    <source>
        <dbReference type="EMBL" id="MBD2847596.1"/>
    </source>
</evidence>
<keyword evidence="6 7" id="KW-0472">Membrane</keyword>
<dbReference type="PANTHER" id="PTHR43744:SF9">
    <property type="entry name" value="POLYGALACTURONAN_RHAMNOGALACTURONAN TRANSPORT SYSTEM PERMEASE PROTEIN YTCP"/>
    <property type="match status" value="1"/>
</dbReference>
<feature type="transmembrane region" description="Helical" evidence="7">
    <location>
        <begin position="255"/>
        <end position="274"/>
    </location>
</feature>
<comment type="similarity">
    <text evidence="7">Belongs to the binding-protein-dependent transport system permease family.</text>
</comment>
<evidence type="ECO:0000259" key="8">
    <source>
        <dbReference type="PROSITE" id="PS50928"/>
    </source>
</evidence>
<evidence type="ECO:0000256" key="4">
    <source>
        <dbReference type="ARBA" id="ARBA00022692"/>
    </source>
</evidence>
<keyword evidence="2 7" id="KW-0813">Transport</keyword>
<feature type="transmembrane region" description="Helical" evidence="7">
    <location>
        <begin position="184"/>
        <end position="206"/>
    </location>
</feature>
<dbReference type="GO" id="GO:0055085">
    <property type="term" value="P:transmembrane transport"/>
    <property type="evidence" value="ECO:0007669"/>
    <property type="project" value="InterPro"/>
</dbReference>
<evidence type="ECO:0000256" key="3">
    <source>
        <dbReference type="ARBA" id="ARBA00022475"/>
    </source>
</evidence>
<name>A0A927BXA6_9BACL</name>
<gene>
    <name evidence="9" type="ORF">IDH44_20595</name>
</gene>
<sequence length="289" mass="31883">MVKSSLTEDRVFNTITVVLLAIVGITAVFPLLFVLSMSVTPYAEVLKNGGFIVIPRSVTLEGYRQVLSDDHIPRAFLVTVFITVVGTAINLLLSFLMAYPLSKKTLPGRSLLLMMVLFTMLFSGGMIPTYLIVKATGILNSVWALIVPSAISAFNLLIMKSFVENLPEELFESARVDGAKEWRILFQLVVPLSVPVMLTVGLFYAVQHWNTLLSAIMYVNDRSLYPLQVVLREILVGAESLDLVEAGAKIPSETFKMAAVIISTLPMIIVYPFIQKYFRKGAMLGSVKG</sequence>
<comment type="caution">
    <text evidence="9">The sequence shown here is derived from an EMBL/GenBank/DDBJ whole genome shotgun (WGS) entry which is preliminary data.</text>
</comment>
<dbReference type="PANTHER" id="PTHR43744">
    <property type="entry name" value="ABC TRANSPORTER PERMEASE PROTEIN MG189-RELATED-RELATED"/>
    <property type="match status" value="1"/>
</dbReference>
<evidence type="ECO:0000256" key="6">
    <source>
        <dbReference type="ARBA" id="ARBA00023136"/>
    </source>
</evidence>
<evidence type="ECO:0000256" key="5">
    <source>
        <dbReference type="ARBA" id="ARBA00022989"/>
    </source>
</evidence>
<dbReference type="AlphaFoldDB" id="A0A927BXA6"/>
<dbReference type="PROSITE" id="PS50928">
    <property type="entry name" value="ABC_TM1"/>
    <property type="match status" value="1"/>
</dbReference>
<dbReference type="SUPFAM" id="SSF161098">
    <property type="entry name" value="MetI-like"/>
    <property type="match status" value="1"/>
</dbReference>
<dbReference type="GO" id="GO:0005886">
    <property type="term" value="C:plasma membrane"/>
    <property type="evidence" value="ECO:0007669"/>
    <property type="project" value="UniProtKB-SubCell"/>
</dbReference>
<comment type="subcellular location">
    <subcellularLocation>
        <location evidence="1 7">Cell membrane</location>
        <topology evidence="1 7">Multi-pass membrane protein</topology>
    </subcellularLocation>
</comment>
<dbReference type="EMBL" id="JACXIZ010000041">
    <property type="protein sequence ID" value="MBD2847596.1"/>
    <property type="molecule type" value="Genomic_DNA"/>
</dbReference>
<reference evidence="9" key="1">
    <citation type="submission" date="2020-09" db="EMBL/GenBank/DDBJ databases">
        <title>A novel bacterium of genus Paenibacillus, isolated from South China Sea.</title>
        <authorList>
            <person name="Huang H."/>
            <person name="Mo K."/>
            <person name="Hu Y."/>
        </authorList>
    </citation>
    <scope>NUCLEOTIDE SEQUENCE</scope>
    <source>
        <strain evidence="9">IB182496</strain>
    </source>
</reference>
<dbReference type="InterPro" id="IPR000515">
    <property type="entry name" value="MetI-like"/>
</dbReference>